<reference evidence="3" key="1">
    <citation type="journal article" date="2023" name="Proc. Natl. Acad. Sci. U.S.A.">
        <title>Genomic and structural basis for evolution of tropane alkaloid biosynthesis.</title>
        <authorList>
            <person name="Wanga Y.-J."/>
            <person name="Taina T."/>
            <person name="Yua J.-Y."/>
            <person name="Lia J."/>
            <person name="Xua B."/>
            <person name="Chenc J."/>
            <person name="D'Auriad J.C."/>
            <person name="Huanga J.-P."/>
            <person name="Huanga S.-X."/>
        </authorList>
    </citation>
    <scope>NUCLEOTIDE SEQUENCE [LARGE SCALE GENOMIC DNA]</scope>
    <source>
        <strain evidence="3">cv. KIB-2019</strain>
    </source>
</reference>
<keyword evidence="3" id="KW-1185">Reference proteome</keyword>
<dbReference type="Proteomes" id="UP001152561">
    <property type="component" value="Unassembled WGS sequence"/>
</dbReference>
<sequence>MNYENYDPFFPDQPVVDLYLPIWAKLPGFKSKPAFIWAEDGPIQPSSLTYEELNISAQCISSELLLSLRRNDVVLVLCSPGLKFVEIIFGCLRAGVLAVPISPPHPSFSNENYHHLLRVVSQTRPKIAIALRDYIKHVEKYVVKSTNKKLSEALRNLRWIPTEDLKGKKMKMQLENVNFDSGFEYNGCNVDDVCLIQYTSGTTAIPKPVLVTAGSAAHNVRVARKAYDFNPNTVVVSWLPQYHDCGLMFLLLTIVSGATCVLTSPNTFVNRPRIWLELISEFKATCTPVPSFALPLVLKRGYAGATVTGNVNPISMLSLKNLIIVNEPIYESSVEEFVEVFKPFGLNPLAISPSYGLAENGTFVSTSWSSSNSDKFRTLPTYKKLLPSARLDEDVDIEILVVNEEINEIVEDGVEGEIWISSPSNAIGYLGHPSLTQQVFNARLKNRAGNCYVRTGDRGVVKGEDRFLYVTGRCSDIIKFPNGQEIHPHYLETLTYKSCPNFLRGGCVAVFKMCESKYRFVAVVAEVQSKGERESDVFLKQICEGIRNAIMKEEGVGIGLVVLVKVGSVPKTTSGKIQRWLAKYKFVKSQMNIIMQMKFDNNGNVQSTVQKVMQISGKKETEKVKKVLVVEEEEGMFFAPTNRTLKSSL</sequence>
<organism evidence="2 3">
    <name type="scientific">Anisodus acutangulus</name>
    <dbReference type="NCBI Taxonomy" id="402998"/>
    <lineage>
        <taxon>Eukaryota</taxon>
        <taxon>Viridiplantae</taxon>
        <taxon>Streptophyta</taxon>
        <taxon>Embryophyta</taxon>
        <taxon>Tracheophyta</taxon>
        <taxon>Spermatophyta</taxon>
        <taxon>Magnoliopsida</taxon>
        <taxon>eudicotyledons</taxon>
        <taxon>Gunneridae</taxon>
        <taxon>Pentapetalae</taxon>
        <taxon>asterids</taxon>
        <taxon>lamiids</taxon>
        <taxon>Solanales</taxon>
        <taxon>Solanaceae</taxon>
        <taxon>Solanoideae</taxon>
        <taxon>Hyoscyameae</taxon>
        <taxon>Anisodus</taxon>
    </lineage>
</organism>
<dbReference type="SUPFAM" id="SSF56801">
    <property type="entry name" value="Acetyl-CoA synthetase-like"/>
    <property type="match status" value="1"/>
</dbReference>
<evidence type="ECO:0000313" key="3">
    <source>
        <dbReference type="Proteomes" id="UP001152561"/>
    </source>
</evidence>
<dbReference type="Gene3D" id="3.30.300.30">
    <property type="match status" value="1"/>
</dbReference>
<dbReference type="InterPro" id="IPR000873">
    <property type="entry name" value="AMP-dep_synth/lig_dom"/>
</dbReference>
<feature type="domain" description="AMP-dependent synthetase/ligase" evidence="1">
    <location>
        <begin position="29"/>
        <end position="430"/>
    </location>
</feature>
<dbReference type="AlphaFoldDB" id="A0A9Q1LQB2"/>
<comment type="caution">
    <text evidence="2">The sequence shown here is derived from an EMBL/GenBank/DDBJ whole genome shotgun (WGS) entry which is preliminary data.</text>
</comment>
<dbReference type="InterPro" id="IPR042099">
    <property type="entry name" value="ANL_N_sf"/>
</dbReference>
<protein>
    <recommendedName>
        <fullName evidence="1">AMP-dependent synthetase/ligase domain-containing protein</fullName>
    </recommendedName>
</protein>
<dbReference type="InterPro" id="IPR045851">
    <property type="entry name" value="AMP-bd_C_sf"/>
</dbReference>
<evidence type="ECO:0000259" key="1">
    <source>
        <dbReference type="Pfam" id="PF00501"/>
    </source>
</evidence>
<dbReference type="OrthoDB" id="69964at2759"/>
<proteinExistence type="predicted"/>
<dbReference type="Gene3D" id="3.40.50.12780">
    <property type="entry name" value="N-terminal domain of ligase-like"/>
    <property type="match status" value="1"/>
</dbReference>
<accession>A0A9Q1LQB2</accession>
<dbReference type="PANTHER" id="PTHR22754:SF40">
    <property type="entry name" value="OS01G0636300 PROTEIN"/>
    <property type="match status" value="1"/>
</dbReference>
<dbReference type="Pfam" id="PF00501">
    <property type="entry name" value="AMP-binding"/>
    <property type="match status" value="1"/>
</dbReference>
<name>A0A9Q1LQB2_9SOLA</name>
<dbReference type="PANTHER" id="PTHR22754">
    <property type="entry name" value="DISCO-INTERACTING PROTEIN 2 DIP2 -RELATED"/>
    <property type="match status" value="1"/>
</dbReference>
<gene>
    <name evidence="2" type="ORF">K7X08_001801</name>
</gene>
<evidence type="ECO:0000313" key="2">
    <source>
        <dbReference type="EMBL" id="KAJ8540985.1"/>
    </source>
</evidence>
<dbReference type="EMBL" id="JAJAGQ010000015">
    <property type="protein sequence ID" value="KAJ8540985.1"/>
    <property type="molecule type" value="Genomic_DNA"/>
</dbReference>